<dbReference type="InParanoid" id="F4WN19"/>
<proteinExistence type="predicted"/>
<reference evidence="2" key="1">
    <citation type="submission" date="2011-02" db="EMBL/GenBank/DDBJ databases">
        <title>The genome of the leaf-cutting ant Acromyrmex echinatior suggests key adaptations to social evolution and fungus farming.</title>
        <authorList>
            <person name="Nygaard S."/>
            <person name="Zhang G."/>
        </authorList>
    </citation>
    <scope>NUCLEOTIDE SEQUENCE</scope>
</reference>
<dbReference type="EMBL" id="GL888230">
    <property type="protein sequence ID" value="EGI64408.1"/>
    <property type="molecule type" value="Genomic_DNA"/>
</dbReference>
<name>F4WN19_ACREC</name>
<evidence type="ECO:0000313" key="3">
    <source>
        <dbReference type="Proteomes" id="UP000007755"/>
    </source>
</evidence>
<dbReference type="AlphaFoldDB" id="F4WN19"/>
<feature type="region of interest" description="Disordered" evidence="1">
    <location>
        <begin position="1"/>
        <end position="25"/>
    </location>
</feature>
<organism evidence="3">
    <name type="scientific">Acromyrmex echinatior</name>
    <name type="common">Panamanian leafcutter ant</name>
    <name type="synonym">Acromyrmex octospinosus echinatior</name>
    <dbReference type="NCBI Taxonomy" id="103372"/>
    <lineage>
        <taxon>Eukaryota</taxon>
        <taxon>Metazoa</taxon>
        <taxon>Ecdysozoa</taxon>
        <taxon>Arthropoda</taxon>
        <taxon>Hexapoda</taxon>
        <taxon>Insecta</taxon>
        <taxon>Pterygota</taxon>
        <taxon>Neoptera</taxon>
        <taxon>Endopterygota</taxon>
        <taxon>Hymenoptera</taxon>
        <taxon>Apocrita</taxon>
        <taxon>Aculeata</taxon>
        <taxon>Formicoidea</taxon>
        <taxon>Formicidae</taxon>
        <taxon>Myrmicinae</taxon>
        <taxon>Acromyrmex</taxon>
    </lineage>
</organism>
<accession>F4WN19</accession>
<keyword evidence="3" id="KW-1185">Reference proteome</keyword>
<sequence>MISPACDPESDVVRPGGSISSGRYSTPIPGRLPSSLFIVRGSGVSLSKSRELPASITLDDMEIECINTKLLARSSMAVKIVKMDSPTMFWVQLKTGEDFQDLFEKLTRRMTRRGHMLRHRPNVTSLSENS</sequence>
<dbReference type="Proteomes" id="UP000007755">
    <property type="component" value="Unassembled WGS sequence"/>
</dbReference>
<gene>
    <name evidence="2" type="ORF">G5I_07163</name>
</gene>
<evidence type="ECO:0000313" key="2">
    <source>
        <dbReference type="EMBL" id="EGI64408.1"/>
    </source>
</evidence>
<dbReference type="STRING" id="103372.F4WN19"/>
<evidence type="ECO:0000256" key="1">
    <source>
        <dbReference type="SAM" id="MobiDB-lite"/>
    </source>
</evidence>
<protein>
    <submittedName>
        <fullName evidence="2">Uncharacterized protein</fullName>
    </submittedName>
</protein>